<dbReference type="InterPro" id="IPR003593">
    <property type="entry name" value="AAA+_ATPase"/>
</dbReference>
<dbReference type="CDD" id="cd06581">
    <property type="entry name" value="TM_PBP1_LivM_like"/>
    <property type="match status" value="1"/>
</dbReference>
<dbReference type="Gene3D" id="3.40.50.300">
    <property type="entry name" value="P-loop containing nucleotide triphosphate hydrolases"/>
    <property type="match status" value="1"/>
</dbReference>
<feature type="transmembrane region" description="Helical" evidence="9">
    <location>
        <begin position="297"/>
        <end position="322"/>
    </location>
</feature>
<dbReference type="GO" id="GO:0005524">
    <property type="term" value="F:ATP binding"/>
    <property type="evidence" value="ECO:0007669"/>
    <property type="project" value="UniProtKB-KW"/>
</dbReference>
<dbReference type="CDD" id="cd03219">
    <property type="entry name" value="ABC_Mj1267_LivG_branched"/>
    <property type="match status" value="1"/>
</dbReference>
<keyword evidence="6 11" id="KW-0067">ATP-binding</keyword>
<dbReference type="InterPro" id="IPR043428">
    <property type="entry name" value="LivM-like"/>
</dbReference>
<feature type="domain" description="ABC transporter" evidence="10">
    <location>
        <begin position="363"/>
        <end position="598"/>
    </location>
</feature>
<dbReference type="GO" id="GO:0005304">
    <property type="term" value="F:L-valine transmembrane transporter activity"/>
    <property type="evidence" value="ECO:0007669"/>
    <property type="project" value="TreeGrafter"/>
</dbReference>
<comment type="subcellular location">
    <subcellularLocation>
        <location evidence="1">Cell membrane</location>
        <topology evidence="1">Multi-pass membrane protein</topology>
    </subcellularLocation>
</comment>
<protein>
    <submittedName>
        <fullName evidence="11">Amino acid/amide ABC transporter membrane protein 2 (HAAT family) /amino acid/amide ABC transporter ATP-binding protein 1 (HAAT family)</fullName>
    </submittedName>
</protein>
<evidence type="ECO:0000256" key="2">
    <source>
        <dbReference type="ARBA" id="ARBA00022448"/>
    </source>
</evidence>
<evidence type="ECO:0000256" key="3">
    <source>
        <dbReference type="ARBA" id="ARBA00022475"/>
    </source>
</evidence>
<evidence type="ECO:0000256" key="7">
    <source>
        <dbReference type="ARBA" id="ARBA00022989"/>
    </source>
</evidence>
<evidence type="ECO:0000256" key="5">
    <source>
        <dbReference type="ARBA" id="ARBA00022741"/>
    </source>
</evidence>
<dbReference type="GO" id="GO:0016887">
    <property type="term" value="F:ATP hydrolysis activity"/>
    <property type="evidence" value="ECO:0007669"/>
    <property type="project" value="InterPro"/>
</dbReference>
<proteinExistence type="predicted"/>
<dbReference type="InterPro" id="IPR017871">
    <property type="entry name" value="ABC_transporter-like_CS"/>
</dbReference>
<keyword evidence="8 9" id="KW-0472">Membrane</keyword>
<dbReference type="SMART" id="SM00382">
    <property type="entry name" value="AAA"/>
    <property type="match status" value="1"/>
</dbReference>
<sequence length="605" mass="64271">MAISAYIVPQATRSAIVMALALAVPCALIGLFGSNPMITTVTNFLIMLIAVSALGLFSGNSGILSFGHCAFMALGAQISATLTIPPALKKTAFPLLADPILQSQFGLVMALLASVLIVGLIAYLIGLAICRLNGSSATIATLGLLIIVESLIVAAQGFTRGNQAVYGIPKLATWPVALAFAIGTIVIARLYRDSRVGLLLRAARENHAAAQSIGIDIPAQRQVAWVASAMLSALAGALLAHFLTVFSAKQFYFDLAFAIIVMQVVGGLSSVAGSVAGAVLVTAAIEMLRRLENGIDFGLFQVPQIFGLTQIGLCLIVLAILYTRREGLMGFAEIDRFLPFLRKREELATEAAAPTQARPTGTLTLEKVSKAYGGLLAVAEVDLELRVGEVLGLIGPNGSGKTTLLGCIAGTHAPSGGRVRIDDIDITGHPAHEVARQGIGRTFQNIRLFAHMTAAENVMAALTQRWPQLGHAELVRRSRHLLDELKIADLAEREAGTLAYGQQRRLEIARALALEPRFLLLDEPAAGMNESETADLLGILGWLVKDRGLGLLVVDHDMQLIMRLCDRIAVLNKGQLIALGSAAEVQASRAVREAYLGRRHAEVIT</sequence>
<feature type="transmembrane region" description="Helical" evidence="9">
    <location>
        <begin position="69"/>
        <end position="88"/>
    </location>
</feature>
<dbReference type="AlphaFoldDB" id="A0A4R6WV05"/>
<evidence type="ECO:0000256" key="6">
    <source>
        <dbReference type="ARBA" id="ARBA00022840"/>
    </source>
</evidence>
<dbReference type="Proteomes" id="UP000295783">
    <property type="component" value="Unassembled WGS sequence"/>
</dbReference>
<evidence type="ECO:0000313" key="11">
    <source>
        <dbReference type="EMBL" id="TDQ83844.1"/>
    </source>
</evidence>
<feature type="transmembrane region" description="Helical" evidence="9">
    <location>
        <begin position="223"/>
        <end position="243"/>
    </location>
</feature>
<dbReference type="PROSITE" id="PS00211">
    <property type="entry name" value="ABC_TRANSPORTER_1"/>
    <property type="match status" value="1"/>
</dbReference>
<name>A0A4R6WV05_9PROT</name>
<feature type="transmembrane region" description="Helical" evidence="9">
    <location>
        <begin position="255"/>
        <end position="285"/>
    </location>
</feature>
<dbReference type="SUPFAM" id="SSF52540">
    <property type="entry name" value="P-loop containing nucleoside triphosphate hydrolases"/>
    <property type="match status" value="1"/>
</dbReference>
<feature type="transmembrane region" description="Helical" evidence="9">
    <location>
        <begin position="171"/>
        <end position="191"/>
    </location>
</feature>
<dbReference type="InterPro" id="IPR001851">
    <property type="entry name" value="ABC_transp_permease"/>
</dbReference>
<comment type="caution">
    <text evidence="11">The sequence shown here is derived from an EMBL/GenBank/DDBJ whole genome shotgun (WGS) entry which is preliminary data.</text>
</comment>
<dbReference type="EMBL" id="SNYW01000006">
    <property type="protein sequence ID" value="TDQ83844.1"/>
    <property type="molecule type" value="Genomic_DNA"/>
</dbReference>
<feature type="transmembrane region" description="Helical" evidence="9">
    <location>
        <begin position="108"/>
        <end position="130"/>
    </location>
</feature>
<dbReference type="GO" id="GO:1903805">
    <property type="term" value="P:L-valine import across plasma membrane"/>
    <property type="evidence" value="ECO:0007669"/>
    <property type="project" value="TreeGrafter"/>
</dbReference>
<feature type="transmembrane region" description="Helical" evidence="9">
    <location>
        <begin position="38"/>
        <end position="57"/>
    </location>
</feature>
<dbReference type="GO" id="GO:0015188">
    <property type="term" value="F:L-isoleucine transmembrane transporter activity"/>
    <property type="evidence" value="ECO:0007669"/>
    <property type="project" value="TreeGrafter"/>
</dbReference>
<dbReference type="GO" id="GO:1903806">
    <property type="term" value="P:L-isoleucine import across plasma membrane"/>
    <property type="evidence" value="ECO:0007669"/>
    <property type="project" value="TreeGrafter"/>
</dbReference>
<dbReference type="InterPro" id="IPR003439">
    <property type="entry name" value="ABC_transporter-like_ATP-bd"/>
</dbReference>
<dbReference type="OrthoDB" id="9805029at2"/>
<keyword evidence="12" id="KW-1185">Reference proteome</keyword>
<dbReference type="GO" id="GO:0042941">
    <property type="term" value="P:D-alanine transmembrane transport"/>
    <property type="evidence" value="ECO:0007669"/>
    <property type="project" value="TreeGrafter"/>
</dbReference>
<dbReference type="PANTHER" id="PTHR45772">
    <property type="entry name" value="CONSERVED COMPONENT OF ABC TRANSPORTER FOR NATURAL AMINO ACIDS-RELATED"/>
    <property type="match status" value="1"/>
</dbReference>
<dbReference type="PANTHER" id="PTHR45772:SF7">
    <property type="entry name" value="AMINO ACID ABC TRANSPORTER ATP-BINDING PROTEIN"/>
    <property type="match status" value="1"/>
</dbReference>
<dbReference type="GO" id="GO:0005886">
    <property type="term" value="C:plasma membrane"/>
    <property type="evidence" value="ECO:0007669"/>
    <property type="project" value="UniProtKB-SubCell"/>
</dbReference>
<keyword evidence="5" id="KW-0547">Nucleotide-binding</keyword>
<dbReference type="RefSeq" id="WP_133611878.1">
    <property type="nucleotide sequence ID" value="NZ_SNYW01000006.1"/>
</dbReference>
<keyword evidence="3" id="KW-1003">Cell membrane</keyword>
<reference evidence="11 12" key="1">
    <citation type="submission" date="2019-03" db="EMBL/GenBank/DDBJ databases">
        <title>Genomic Encyclopedia of Type Strains, Phase III (KMG-III): the genomes of soil and plant-associated and newly described type strains.</title>
        <authorList>
            <person name="Whitman W."/>
        </authorList>
    </citation>
    <scope>NUCLEOTIDE SEQUENCE [LARGE SCALE GENOMIC DNA]</scope>
    <source>
        <strain evidence="11 12">CGMCC 1.7660</strain>
    </source>
</reference>
<organism evidence="11 12">
    <name type="scientific">Dongia mobilis</name>
    <dbReference type="NCBI Taxonomy" id="578943"/>
    <lineage>
        <taxon>Bacteria</taxon>
        <taxon>Pseudomonadati</taxon>
        <taxon>Pseudomonadota</taxon>
        <taxon>Alphaproteobacteria</taxon>
        <taxon>Rhodospirillales</taxon>
        <taxon>Dongiaceae</taxon>
        <taxon>Dongia</taxon>
    </lineage>
</organism>
<dbReference type="GO" id="GO:0015808">
    <property type="term" value="P:L-alanine transport"/>
    <property type="evidence" value="ECO:0007669"/>
    <property type="project" value="TreeGrafter"/>
</dbReference>
<keyword evidence="2" id="KW-0813">Transport</keyword>
<evidence type="ECO:0000256" key="9">
    <source>
        <dbReference type="SAM" id="Phobius"/>
    </source>
</evidence>
<gene>
    <name evidence="11" type="ORF">A8950_0388</name>
</gene>
<evidence type="ECO:0000256" key="4">
    <source>
        <dbReference type="ARBA" id="ARBA00022692"/>
    </source>
</evidence>
<evidence type="ECO:0000313" key="12">
    <source>
        <dbReference type="Proteomes" id="UP000295783"/>
    </source>
</evidence>
<dbReference type="Pfam" id="PF12399">
    <property type="entry name" value="BCA_ABC_TP_C"/>
    <property type="match status" value="1"/>
</dbReference>
<evidence type="ECO:0000259" key="10">
    <source>
        <dbReference type="PROSITE" id="PS50893"/>
    </source>
</evidence>
<dbReference type="InterPro" id="IPR027417">
    <property type="entry name" value="P-loop_NTPase"/>
</dbReference>
<dbReference type="Pfam" id="PF00005">
    <property type="entry name" value="ABC_tran"/>
    <property type="match status" value="1"/>
</dbReference>
<keyword evidence="7 9" id="KW-1133">Transmembrane helix</keyword>
<accession>A0A4R6WV05</accession>
<evidence type="ECO:0000256" key="1">
    <source>
        <dbReference type="ARBA" id="ARBA00004651"/>
    </source>
</evidence>
<dbReference type="Pfam" id="PF02653">
    <property type="entry name" value="BPD_transp_2"/>
    <property type="match status" value="1"/>
</dbReference>
<evidence type="ECO:0000256" key="8">
    <source>
        <dbReference type="ARBA" id="ARBA00023136"/>
    </source>
</evidence>
<dbReference type="InterPro" id="IPR032823">
    <property type="entry name" value="BCA_ABC_TP_C"/>
</dbReference>
<feature type="transmembrane region" description="Helical" evidence="9">
    <location>
        <begin position="12"/>
        <end position="32"/>
    </location>
</feature>
<keyword evidence="4 9" id="KW-0812">Transmembrane</keyword>
<dbReference type="InterPro" id="IPR051120">
    <property type="entry name" value="ABC_AA/LPS_Transport"/>
</dbReference>
<dbReference type="PROSITE" id="PS50893">
    <property type="entry name" value="ABC_TRANSPORTER_2"/>
    <property type="match status" value="1"/>
</dbReference>
<feature type="transmembrane region" description="Helical" evidence="9">
    <location>
        <begin position="137"/>
        <end position="159"/>
    </location>
</feature>
<dbReference type="GO" id="GO:0015192">
    <property type="term" value="F:L-phenylalanine transmembrane transporter activity"/>
    <property type="evidence" value="ECO:0007669"/>
    <property type="project" value="TreeGrafter"/>
</dbReference>